<keyword evidence="1" id="KW-0175">Coiled coil</keyword>
<dbReference type="Proteomes" id="UP000249723">
    <property type="component" value="Unassembled WGS sequence"/>
</dbReference>
<protein>
    <submittedName>
        <fullName evidence="3">BZ3500_MvSof-1268-A1-R1_Chr10-2g03038 protein</fullName>
    </submittedName>
</protein>
<evidence type="ECO:0000256" key="1">
    <source>
        <dbReference type="SAM" id="Coils"/>
    </source>
</evidence>
<dbReference type="OrthoDB" id="2266810at2759"/>
<dbReference type="EMBL" id="FMWP01000117">
    <property type="protein sequence ID" value="SDA01974.1"/>
    <property type="molecule type" value="Genomic_DNA"/>
</dbReference>
<evidence type="ECO:0000313" key="3">
    <source>
        <dbReference type="EMBL" id="SDA01974.1"/>
    </source>
</evidence>
<accession>A0A2X0L5R4</accession>
<keyword evidence="4" id="KW-1185">Reference proteome</keyword>
<feature type="coiled-coil region" evidence="1">
    <location>
        <begin position="5"/>
        <end position="32"/>
    </location>
</feature>
<reference evidence="4" key="1">
    <citation type="submission" date="2016-10" db="EMBL/GenBank/DDBJ databases">
        <authorList>
            <person name="Jeantristanb JTB J.-T."/>
            <person name="Ricardo R."/>
        </authorList>
    </citation>
    <scope>NUCLEOTIDE SEQUENCE [LARGE SCALE GENOMIC DNA]</scope>
</reference>
<organism evidence="3 4">
    <name type="scientific">Microbotryum saponariae</name>
    <dbReference type="NCBI Taxonomy" id="289078"/>
    <lineage>
        <taxon>Eukaryota</taxon>
        <taxon>Fungi</taxon>
        <taxon>Dikarya</taxon>
        <taxon>Basidiomycota</taxon>
        <taxon>Pucciniomycotina</taxon>
        <taxon>Microbotryomycetes</taxon>
        <taxon>Microbotryales</taxon>
        <taxon>Microbotryaceae</taxon>
        <taxon>Microbotryum</taxon>
    </lineage>
</organism>
<feature type="region of interest" description="Disordered" evidence="2">
    <location>
        <begin position="42"/>
        <end position="68"/>
    </location>
</feature>
<gene>
    <name evidence="3" type="ORF">BZ3500_MVSOF-1268-A1-R1_CHR10-2G03038</name>
</gene>
<name>A0A2X0L5R4_9BASI</name>
<evidence type="ECO:0000256" key="2">
    <source>
        <dbReference type="SAM" id="MobiDB-lite"/>
    </source>
</evidence>
<evidence type="ECO:0000313" key="4">
    <source>
        <dbReference type="Proteomes" id="UP000249723"/>
    </source>
</evidence>
<sequence length="125" mass="14268">MATERQHYNQALANAEQQNAVLQNQVQHQNVVEEALTRISQHISTPNNPSGPKPNFKTLTPDKFNGDRRKTSNYLEQLKNVFLTSPEQFPDDQSKINYAAMCLTDEALKWFSAFRNLPESTKTSD</sequence>
<proteinExistence type="predicted"/>
<dbReference type="AlphaFoldDB" id="A0A2X0L5R4"/>